<evidence type="ECO:0000313" key="5">
    <source>
        <dbReference type="EMBL" id="SDU72512.1"/>
    </source>
</evidence>
<keyword evidence="6" id="KW-1185">Reference proteome</keyword>
<feature type="coiled-coil region" evidence="1">
    <location>
        <begin position="250"/>
        <end position="291"/>
    </location>
</feature>
<evidence type="ECO:0000256" key="3">
    <source>
        <dbReference type="SAM" id="Phobius"/>
    </source>
</evidence>
<feature type="region of interest" description="Disordered" evidence="2">
    <location>
        <begin position="295"/>
        <end position="335"/>
    </location>
</feature>
<keyword evidence="1" id="KW-0175">Coiled coil</keyword>
<evidence type="ECO:0000313" key="6">
    <source>
        <dbReference type="Proteomes" id="UP000183772"/>
    </source>
</evidence>
<dbReference type="InterPro" id="IPR057840">
    <property type="entry name" value="FimV_N"/>
</dbReference>
<keyword evidence="3" id="KW-0812">Transmembrane</keyword>
<dbReference type="AlphaFoldDB" id="A0AAX2DHE4"/>
<keyword evidence="3" id="KW-1133">Transmembrane helix</keyword>
<dbReference type="PANTHER" id="PTHR48125">
    <property type="entry name" value="LP07818P1"/>
    <property type="match status" value="1"/>
</dbReference>
<reference evidence="5 6" key="1">
    <citation type="submission" date="2016-10" db="EMBL/GenBank/DDBJ databases">
        <authorList>
            <person name="Varghese N."/>
            <person name="Submissions S."/>
        </authorList>
    </citation>
    <scope>NUCLEOTIDE SEQUENCE [LARGE SCALE GENOMIC DNA]</scope>
    <source>
        <strain evidence="5 6">DSM 16733</strain>
    </source>
</reference>
<sequence>MLESLQSTLRSWVNVSVVLGALGYPALASALGLGEITLHSALNQPLRADIALVDAAGLSEADLSASLASPDDFKRAGVERVFFLSNLRFTPVIRGERSFIRVTSSKPVEEPFLNFLVQLNQPNGRLLHEYTVLIDPPGTPGIVPASDEPAAAPRSSMPTPAAPAIKPPPATQGKRYTVVQGDNPWLIAKRLHDAGSGASIHELMQGIQALNPGSDRLSIGQRLLLPDSAVLPSPAETAATPATVAGDEQLAASVLQNQQQQKTIDELQARLQAQDQEIAGQRKQISELQAKLAEVPPVPATSTAPPPAPAVTETAKDAPTAEPQPVTPPLPAAEPSEPEGINWLWVAGLVALLGLLALLLFIRRRQEQADVQPMPERPEPMLEDNAETYASAADTEQPEVASSFNNGDAPLGDVLEGVGIYLTYGRFTEAAGLLRAALLAEPERTDLGLKLLEVLGKQGDAIGFQAQEHHLSAQGVDARTLEDIRGRYPKVAVVAAPVVTPPEPQAPEALAPVPPPVHVPGDEFELDLDALSMDSNWDLTNEQDNVEEKSAVATPAVDVSQELSLSGFDEPELQWSAPLETESLDDAFLDGFADEEQSLELEALPFEPESESLSLETISLEPEAPEHAEKLEQAQNCIDDGDLKTAITLLEELLQEGDEPLKQTARVLLAGIR</sequence>
<dbReference type="Gene3D" id="1.20.58.2200">
    <property type="match status" value="1"/>
</dbReference>
<dbReference type="PANTHER" id="PTHR48125:SF10">
    <property type="entry name" value="OS12G0136300 PROTEIN"/>
    <property type="match status" value="1"/>
</dbReference>
<dbReference type="EMBL" id="LT629790">
    <property type="protein sequence ID" value="SDU72512.1"/>
    <property type="molecule type" value="Genomic_DNA"/>
</dbReference>
<feature type="region of interest" description="Disordered" evidence="2">
    <location>
        <begin position="146"/>
        <end position="173"/>
    </location>
</feature>
<dbReference type="GeneID" id="76214808"/>
<gene>
    <name evidence="5" type="ORF">SAMN05216476_4804</name>
</gene>
<feature type="transmembrane region" description="Helical" evidence="3">
    <location>
        <begin position="12"/>
        <end position="34"/>
    </location>
</feature>
<organism evidence="5 6">
    <name type="scientific">Pseudomonas mediterranea</name>
    <dbReference type="NCBI Taxonomy" id="183795"/>
    <lineage>
        <taxon>Bacteria</taxon>
        <taxon>Pseudomonadati</taxon>
        <taxon>Pseudomonadota</taxon>
        <taxon>Gammaproteobacteria</taxon>
        <taxon>Pseudomonadales</taxon>
        <taxon>Pseudomonadaceae</taxon>
        <taxon>Pseudomonas</taxon>
    </lineage>
</organism>
<dbReference type="Gene3D" id="3.10.350.10">
    <property type="entry name" value="LysM domain"/>
    <property type="match status" value="1"/>
</dbReference>
<protein>
    <submittedName>
        <fullName evidence="5">FimV C-terminal domain-containing protein</fullName>
    </submittedName>
</protein>
<dbReference type="CDD" id="cd00118">
    <property type="entry name" value="LysM"/>
    <property type="match status" value="1"/>
</dbReference>
<dbReference type="InterPro" id="IPR038440">
    <property type="entry name" value="FimV_C_sf"/>
</dbReference>
<name>A0AAX2DHE4_9PSED</name>
<keyword evidence="3" id="KW-0472">Membrane</keyword>
<dbReference type="InterPro" id="IPR018392">
    <property type="entry name" value="LysM"/>
</dbReference>
<dbReference type="Pfam" id="PF25800">
    <property type="entry name" value="FimV_N"/>
    <property type="match status" value="1"/>
</dbReference>
<evidence type="ECO:0000256" key="1">
    <source>
        <dbReference type="SAM" id="Coils"/>
    </source>
</evidence>
<dbReference type="Proteomes" id="UP000183772">
    <property type="component" value="Chromosome I"/>
</dbReference>
<dbReference type="InterPro" id="IPR020011">
    <property type="entry name" value="FimV_C"/>
</dbReference>
<accession>A0AAX2DHE4</accession>
<feature type="compositionally biased region" description="Pro residues" evidence="2">
    <location>
        <begin position="296"/>
        <end position="309"/>
    </location>
</feature>
<evidence type="ECO:0000256" key="2">
    <source>
        <dbReference type="SAM" id="MobiDB-lite"/>
    </source>
</evidence>
<dbReference type="NCBIfam" id="TIGR03504">
    <property type="entry name" value="FimV_Cterm"/>
    <property type="match status" value="1"/>
</dbReference>
<proteinExistence type="predicted"/>
<evidence type="ECO:0000259" key="4">
    <source>
        <dbReference type="PROSITE" id="PS51782"/>
    </source>
</evidence>
<dbReference type="RefSeq" id="WP_047701682.1">
    <property type="nucleotide sequence ID" value="NZ_CP046874.1"/>
</dbReference>
<dbReference type="InterPro" id="IPR036779">
    <property type="entry name" value="LysM_dom_sf"/>
</dbReference>
<feature type="transmembrane region" description="Helical" evidence="3">
    <location>
        <begin position="343"/>
        <end position="362"/>
    </location>
</feature>
<feature type="domain" description="LysM" evidence="4">
    <location>
        <begin position="174"/>
        <end position="225"/>
    </location>
</feature>
<dbReference type="PROSITE" id="PS51782">
    <property type="entry name" value="LYSM"/>
    <property type="match status" value="1"/>
</dbReference>